<dbReference type="STRING" id="745368.SAMN02745178_01056"/>
<dbReference type="InterPro" id="IPR036976">
    <property type="entry name" value="RimM_N_sf"/>
</dbReference>
<comment type="subunit">
    <text evidence="5">Binds ribosomal protein uS19.</text>
</comment>
<dbReference type="GeneID" id="93337533"/>
<evidence type="ECO:0000259" key="7">
    <source>
        <dbReference type="Pfam" id="PF24986"/>
    </source>
</evidence>
<dbReference type="GO" id="GO:0043022">
    <property type="term" value="F:ribosome binding"/>
    <property type="evidence" value="ECO:0007669"/>
    <property type="project" value="InterPro"/>
</dbReference>
<dbReference type="AlphaFoldDB" id="A0A1T4WUX3"/>
<keyword evidence="9" id="KW-1185">Reference proteome</keyword>
<dbReference type="HAMAP" id="MF_00014">
    <property type="entry name" value="Ribosome_mat_RimM"/>
    <property type="match status" value="1"/>
</dbReference>
<evidence type="ECO:0000256" key="2">
    <source>
        <dbReference type="ARBA" id="ARBA00022517"/>
    </source>
</evidence>
<name>A0A1T4WUX3_9FIRM</name>
<dbReference type="Gene3D" id="2.40.30.60">
    <property type="entry name" value="RimM"/>
    <property type="match status" value="1"/>
</dbReference>
<dbReference type="GO" id="GO:0006364">
    <property type="term" value="P:rRNA processing"/>
    <property type="evidence" value="ECO:0007669"/>
    <property type="project" value="UniProtKB-UniRule"/>
</dbReference>
<keyword evidence="3 5" id="KW-0698">rRNA processing</keyword>
<reference evidence="8 9" key="1">
    <citation type="submission" date="2017-02" db="EMBL/GenBank/DDBJ databases">
        <authorList>
            <person name="Peterson S.W."/>
        </authorList>
    </citation>
    <scope>NUCLEOTIDE SEQUENCE [LARGE SCALE GENOMIC DNA]</scope>
    <source>
        <strain evidence="8 9">ATCC 27749</strain>
    </source>
</reference>
<dbReference type="GO" id="GO:0042274">
    <property type="term" value="P:ribosomal small subunit biogenesis"/>
    <property type="evidence" value="ECO:0007669"/>
    <property type="project" value="UniProtKB-UniRule"/>
</dbReference>
<sequence>MQNYLPACKIVSTHGVRGEMKALPLCDGAAFLAKFKRLFTTADGAGETRVLGVRAQGNVILLRLDGVNDMDAARAQVGRVYYLAKADARLPKGRFFIDDLLDCEVVDAETGRVYGRLTNVDRPAAQDIYTVTDTAGGEHMLPAVPEFVKNIDIEARKILVTPIEGMFTEAVNGDED</sequence>
<dbReference type="PANTHER" id="PTHR33692:SF1">
    <property type="entry name" value="RIBOSOME MATURATION FACTOR RIMM"/>
    <property type="match status" value="1"/>
</dbReference>
<keyword evidence="2 5" id="KW-0690">Ribosome biogenesis</keyword>
<dbReference type="SUPFAM" id="SSF50346">
    <property type="entry name" value="PRC-barrel domain"/>
    <property type="match status" value="1"/>
</dbReference>
<comment type="function">
    <text evidence="5">An accessory protein needed during the final step in the assembly of 30S ribosomal subunit, possibly for assembly of the head region. Essential for efficient processing of 16S rRNA. May be needed both before and after RbfA during the maturation of 16S rRNA. It has affinity for free ribosomal 30S subunits but not for 70S ribosomes.</text>
</comment>
<dbReference type="InterPro" id="IPR009000">
    <property type="entry name" value="Transl_B-barrel_sf"/>
</dbReference>
<protein>
    <recommendedName>
        <fullName evidence="5">Ribosome maturation factor RimM</fullName>
    </recommendedName>
</protein>
<comment type="domain">
    <text evidence="5">The PRC barrel domain binds ribosomal protein uS19.</text>
</comment>
<gene>
    <name evidence="5" type="primary">rimM</name>
    <name evidence="8" type="ORF">SAMN02745178_01056</name>
</gene>
<evidence type="ECO:0000256" key="5">
    <source>
        <dbReference type="HAMAP-Rule" id="MF_00014"/>
    </source>
</evidence>
<comment type="similarity">
    <text evidence="5">Belongs to the RimM family.</text>
</comment>
<evidence type="ECO:0000313" key="9">
    <source>
        <dbReference type="Proteomes" id="UP000190286"/>
    </source>
</evidence>
<dbReference type="InterPro" id="IPR011961">
    <property type="entry name" value="RimM"/>
</dbReference>
<dbReference type="EMBL" id="FUYF01000004">
    <property type="protein sequence ID" value="SKA81049.1"/>
    <property type="molecule type" value="Genomic_DNA"/>
</dbReference>
<dbReference type="GO" id="GO:0005737">
    <property type="term" value="C:cytoplasm"/>
    <property type="evidence" value="ECO:0007669"/>
    <property type="project" value="UniProtKB-SubCell"/>
</dbReference>
<evidence type="ECO:0000256" key="3">
    <source>
        <dbReference type="ARBA" id="ARBA00022552"/>
    </source>
</evidence>
<dbReference type="PANTHER" id="PTHR33692">
    <property type="entry name" value="RIBOSOME MATURATION FACTOR RIMM"/>
    <property type="match status" value="1"/>
</dbReference>
<feature type="domain" description="Ribosome maturation factor RimM PRC barrel" evidence="7">
    <location>
        <begin position="98"/>
        <end position="165"/>
    </location>
</feature>
<dbReference type="OrthoDB" id="9810331at2"/>
<feature type="domain" description="RimM N-terminal" evidence="6">
    <location>
        <begin position="9"/>
        <end position="82"/>
    </location>
</feature>
<dbReference type="Proteomes" id="UP000190286">
    <property type="component" value="Unassembled WGS sequence"/>
</dbReference>
<evidence type="ECO:0000313" key="8">
    <source>
        <dbReference type="EMBL" id="SKA81049.1"/>
    </source>
</evidence>
<dbReference type="GO" id="GO:0005840">
    <property type="term" value="C:ribosome"/>
    <property type="evidence" value="ECO:0007669"/>
    <property type="project" value="InterPro"/>
</dbReference>
<evidence type="ECO:0000259" key="6">
    <source>
        <dbReference type="Pfam" id="PF01782"/>
    </source>
</evidence>
<dbReference type="InterPro" id="IPR002676">
    <property type="entry name" value="RimM_N"/>
</dbReference>
<dbReference type="InterPro" id="IPR056792">
    <property type="entry name" value="PRC_RimM"/>
</dbReference>
<dbReference type="RefSeq" id="WP_078784049.1">
    <property type="nucleotide sequence ID" value="NZ_CABIYV010000013.1"/>
</dbReference>
<dbReference type="SUPFAM" id="SSF50447">
    <property type="entry name" value="Translation proteins"/>
    <property type="match status" value="1"/>
</dbReference>
<dbReference type="Gene3D" id="2.30.30.240">
    <property type="entry name" value="PRC-barrel domain"/>
    <property type="match status" value="1"/>
</dbReference>
<dbReference type="Pfam" id="PF01782">
    <property type="entry name" value="RimM"/>
    <property type="match status" value="1"/>
</dbReference>
<dbReference type="InterPro" id="IPR011033">
    <property type="entry name" value="PRC_barrel-like_sf"/>
</dbReference>
<evidence type="ECO:0000256" key="4">
    <source>
        <dbReference type="ARBA" id="ARBA00023186"/>
    </source>
</evidence>
<accession>A0A1T4WUX3</accession>
<dbReference type="Pfam" id="PF24986">
    <property type="entry name" value="PRC_RimM"/>
    <property type="match status" value="1"/>
</dbReference>
<dbReference type="NCBIfam" id="TIGR02273">
    <property type="entry name" value="16S_RimM"/>
    <property type="match status" value="1"/>
</dbReference>
<proteinExistence type="inferred from homology"/>
<keyword evidence="1 5" id="KW-0963">Cytoplasm</keyword>
<keyword evidence="4 5" id="KW-0143">Chaperone</keyword>
<comment type="subcellular location">
    <subcellularLocation>
        <location evidence="5">Cytoplasm</location>
    </subcellularLocation>
</comment>
<evidence type="ECO:0000256" key="1">
    <source>
        <dbReference type="ARBA" id="ARBA00022490"/>
    </source>
</evidence>
<organism evidence="8 9">
    <name type="scientific">Gemmiger formicilis</name>
    <dbReference type="NCBI Taxonomy" id="745368"/>
    <lineage>
        <taxon>Bacteria</taxon>
        <taxon>Bacillati</taxon>
        <taxon>Bacillota</taxon>
        <taxon>Clostridia</taxon>
        <taxon>Eubacteriales</taxon>
        <taxon>Gemmiger</taxon>
    </lineage>
</organism>